<protein>
    <submittedName>
        <fullName evidence="1">MFS monocarboxylate transporter</fullName>
    </submittedName>
</protein>
<dbReference type="EMBL" id="MU273540">
    <property type="protein sequence ID" value="KAI0032639.1"/>
    <property type="molecule type" value="Genomic_DNA"/>
</dbReference>
<reference evidence="1" key="1">
    <citation type="submission" date="2021-02" db="EMBL/GenBank/DDBJ databases">
        <authorList>
            <consortium name="DOE Joint Genome Institute"/>
            <person name="Ahrendt S."/>
            <person name="Looney B.P."/>
            <person name="Miyauchi S."/>
            <person name="Morin E."/>
            <person name="Drula E."/>
            <person name="Courty P.E."/>
            <person name="Chicoki N."/>
            <person name="Fauchery L."/>
            <person name="Kohler A."/>
            <person name="Kuo A."/>
            <person name="Labutti K."/>
            <person name="Pangilinan J."/>
            <person name="Lipzen A."/>
            <person name="Riley R."/>
            <person name="Andreopoulos W."/>
            <person name="He G."/>
            <person name="Johnson J."/>
            <person name="Barry K.W."/>
            <person name="Grigoriev I.V."/>
            <person name="Nagy L."/>
            <person name="Hibbett D."/>
            <person name="Henrissat B."/>
            <person name="Matheny P.B."/>
            <person name="Labbe J."/>
            <person name="Martin F."/>
        </authorList>
    </citation>
    <scope>NUCLEOTIDE SEQUENCE</scope>
    <source>
        <strain evidence="1">EC-137</strain>
    </source>
</reference>
<keyword evidence="2" id="KW-1185">Reference proteome</keyword>
<dbReference type="Proteomes" id="UP000814128">
    <property type="component" value="Unassembled WGS sequence"/>
</dbReference>
<sequence>MREDASREDEKHDSTTSTRIIEPMAAETEGPEVALPPQELDVPDGGLVGWLQVVSGFLIFMDTWGIVNTYGAFQTIYELDILKSSTPSAIAWIGSIQGFILLLVGSPAGVVFDRGYFHSLVFSGAVLIFFGMLMTSFGTQYYQILLAQGVCVGLGTGMMYIPCVAVIASYFKRRRAFALGIVASGSGLGGVIFPAILLQLQPRIGFAWATRVIALIILVTLALAVALLRRRIVPAHKRKLIDATAFRDPGYVIFTLGLTVGFMGSYIPYYYISAYATSKTSASATLALYLVPILNAASVPGRIVPNIAADRIGSVNTIGPCVLVCGLLVFCWPAIHSLGALVAFALLYGFFAGTFVSLTSAALVNLTEDMRLVGTRVGMSFTCAGAGILIGNPVAGALINIPAGDFARMQFFSAALVMASGCLFVAARFAKVGMRWDAWI</sequence>
<comment type="caution">
    <text evidence="1">The sequence shown here is derived from an EMBL/GenBank/DDBJ whole genome shotgun (WGS) entry which is preliminary data.</text>
</comment>
<name>A0ACB8QLK8_9AGAM</name>
<accession>A0ACB8QLK8</accession>
<reference evidence="1" key="2">
    <citation type="journal article" date="2022" name="New Phytol.">
        <title>Evolutionary transition to the ectomycorrhizal habit in the genomes of a hyperdiverse lineage of mushroom-forming fungi.</title>
        <authorList>
            <person name="Looney B."/>
            <person name="Miyauchi S."/>
            <person name="Morin E."/>
            <person name="Drula E."/>
            <person name="Courty P.E."/>
            <person name="Kohler A."/>
            <person name="Kuo A."/>
            <person name="LaButti K."/>
            <person name="Pangilinan J."/>
            <person name="Lipzen A."/>
            <person name="Riley R."/>
            <person name="Andreopoulos W."/>
            <person name="He G."/>
            <person name="Johnson J."/>
            <person name="Nolan M."/>
            <person name="Tritt A."/>
            <person name="Barry K.W."/>
            <person name="Grigoriev I.V."/>
            <person name="Nagy L.G."/>
            <person name="Hibbett D."/>
            <person name="Henrissat B."/>
            <person name="Matheny P.B."/>
            <person name="Labbe J."/>
            <person name="Martin F.M."/>
        </authorList>
    </citation>
    <scope>NUCLEOTIDE SEQUENCE</scope>
    <source>
        <strain evidence="1">EC-137</strain>
    </source>
</reference>
<evidence type="ECO:0000313" key="1">
    <source>
        <dbReference type="EMBL" id="KAI0032639.1"/>
    </source>
</evidence>
<gene>
    <name evidence="1" type="ORF">K488DRAFT_78374</name>
</gene>
<evidence type="ECO:0000313" key="2">
    <source>
        <dbReference type="Proteomes" id="UP000814128"/>
    </source>
</evidence>
<proteinExistence type="predicted"/>
<organism evidence="1 2">
    <name type="scientific">Vararia minispora EC-137</name>
    <dbReference type="NCBI Taxonomy" id="1314806"/>
    <lineage>
        <taxon>Eukaryota</taxon>
        <taxon>Fungi</taxon>
        <taxon>Dikarya</taxon>
        <taxon>Basidiomycota</taxon>
        <taxon>Agaricomycotina</taxon>
        <taxon>Agaricomycetes</taxon>
        <taxon>Russulales</taxon>
        <taxon>Lachnocladiaceae</taxon>
        <taxon>Vararia</taxon>
    </lineage>
</organism>